<evidence type="ECO:0000256" key="1">
    <source>
        <dbReference type="SAM" id="SignalP"/>
    </source>
</evidence>
<feature type="chain" id="PRO_5016927075" description="Beta/gamma crystallin 'Greek key' domain-containing protein" evidence="1">
    <location>
        <begin position="50"/>
        <end position="150"/>
    </location>
</feature>
<keyword evidence="3" id="KW-1185">Reference proteome</keyword>
<proteinExistence type="predicted"/>
<organism evidence="2 3">
    <name type="scientific">Streptomyces inhibens</name>
    <dbReference type="NCBI Taxonomy" id="2293571"/>
    <lineage>
        <taxon>Bacteria</taxon>
        <taxon>Bacillati</taxon>
        <taxon>Actinomycetota</taxon>
        <taxon>Actinomycetes</taxon>
        <taxon>Kitasatosporales</taxon>
        <taxon>Streptomycetaceae</taxon>
        <taxon>Streptomyces</taxon>
    </lineage>
</organism>
<dbReference type="OrthoDB" id="3532825at2"/>
<name>A0A371Q3L0_STRIH</name>
<evidence type="ECO:0008006" key="4">
    <source>
        <dbReference type="Google" id="ProtNLM"/>
    </source>
</evidence>
<accession>A0A371Q3L0</accession>
<keyword evidence="1" id="KW-0732">Signal</keyword>
<reference evidence="2 3" key="1">
    <citation type="submission" date="2018-08" db="EMBL/GenBank/DDBJ databases">
        <title>Streptomyces NEAU-D10 sp. nov., a novel Actinomycete isolated from soil.</title>
        <authorList>
            <person name="Jin L."/>
        </authorList>
    </citation>
    <scope>NUCLEOTIDE SEQUENCE [LARGE SCALE GENOMIC DNA]</scope>
    <source>
        <strain evidence="2 3">NEAU-D10</strain>
    </source>
</reference>
<gene>
    <name evidence="2" type="ORF">DY245_16155</name>
</gene>
<dbReference type="SUPFAM" id="SSF49695">
    <property type="entry name" value="gamma-Crystallin-like"/>
    <property type="match status" value="1"/>
</dbReference>
<dbReference type="AlphaFoldDB" id="A0A371Q3L0"/>
<sequence>MAVRCQRGVRRPASLHTRGNCVKRSIFSALSIAAVASATLAIVAPSALAADSSTTKVQSEEFTIYHDDDYKGGWCTFTDSDDSLDDNYWTNNSGACSDGASSMNNQTSHDIVLYSDRGYTGRTYFAKANSSDGDLTNNGFDNQAQSLKFL</sequence>
<protein>
    <recommendedName>
        <fullName evidence="4">Beta/gamma crystallin 'Greek key' domain-containing protein</fullName>
    </recommendedName>
</protein>
<dbReference type="Gene3D" id="2.60.20.10">
    <property type="entry name" value="Crystallins"/>
    <property type="match status" value="1"/>
</dbReference>
<dbReference type="Proteomes" id="UP000262477">
    <property type="component" value="Unassembled WGS sequence"/>
</dbReference>
<dbReference type="InterPro" id="IPR011024">
    <property type="entry name" value="G_crystallin-like"/>
</dbReference>
<evidence type="ECO:0000313" key="2">
    <source>
        <dbReference type="EMBL" id="REK89304.1"/>
    </source>
</evidence>
<feature type="signal peptide" evidence="1">
    <location>
        <begin position="1"/>
        <end position="49"/>
    </location>
</feature>
<dbReference type="Pfam" id="PF03995">
    <property type="entry name" value="Inhibitor_I36"/>
    <property type="match status" value="1"/>
</dbReference>
<comment type="caution">
    <text evidence="2">The sequence shown here is derived from an EMBL/GenBank/DDBJ whole genome shotgun (WGS) entry which is preliminary data.</text>
</comment>
<evidence type="ECO:0000313" key="3">
    <source>
        <dbReference type="Proteomes" id="UP000262477"/>
    </source>
</evidence>
<dbReference type="EMBL" id="QUAC01000127">
    <property type="protein sequence ID" value="REK89304.1"/>
    <property type="molecule type" value="Genomic_DNA"/>
</dbReference>